<keyword evidence="2" id="KW-1185">Reference proteome</keyword>
<sequence>MRFRRALALVVVGSVGVVSGCAGGGERETVVVTSTQWVDPDSGSVVESAELAETGGEAAAEAEDATDWRTEYEWVLSHPGDYPVNAAAQYTPDGTYEYALVEATGGGTPELLLAVGGSDTTPVIVFTIGEDGKARASTDVLMMGAPGNGGGRLTVLASAGGRGVYQISGSSLGKESVSELFTLHGTSLSGGAKETFPSDSHLPDHLLIDWIPVSNPQPLHDGNLTVLPPSGESASRGEPQTASSNEIEFVGNVVRKTGEELMAPRGLDMPNGQDPQSEYFLLWLDQPMTVTGFVGGGTDTKEIQYVALGSRELWPHGPVEKNIEWEGRVGERVSILKDKDAIGFPSDTSMPLGALWISPEDTFEVLN</sequence>
<dbReference type="EMBL" id="JACDTZ010000001">
    <property type="protein sequence ID" value="MBA5243377.1"/>
    <property type="molecule type" value="Genomic_DNA"/>
</dbReference>
<dbReference type="Proteomes" id="UP000523682">
    <property type="component" value="Unassembled WGS sequence"/>
</dbReference>
<dbReference type="AlphaFoldDB" id="A0A7W2I2S7"/>
<gene>
    <name evidence="1" type="ORF">H0193_00845</name>
</gene>
<accession>A0A7W2I2S7</accession>
<name>A0A7W2I2S7_9CORY</name>
<reference evidence="1 2" key="1">
    <citation type="submission" date="2020-07" db="EMBL/GenBank/DDBJ databases">
        <title>Draft genome and description of Corynebacterium haemomassiliense strain Marseile-Q3615 sp. nov.</title>
        <authorList>
            <person name="Boxberger M."/>
            <person name="La Scola B."/>
        </authorList>
    </citation>
    <scope>NUCLEOTIDE SEQUENCE [LARGE SCALE GENOMIC DNA]</scope>
    <source>
        <strain evidence="1 2">Marseille-Q3615</strain>
    </source>
</reference>
<comment type="caution">
    <text evidence="1">The sequence shown here is derived from an EMBL/GenBank/DDBJ whole genome shotgun (WGS) entry which is preliminary data.</text>
</comment>
<dbReference type="PROSITE" id="PS51257">
    <property type="entry name" value="PROKAR_LIPOPROTEIN"/>
    <property type="match status" value="1"/>
</dbReference>
<evidence type="ECO:0000313" key="2">
    <source>
        <dbReference type="Proteomes" id="UP000523682"/>
    </source>
</evidence>
<evidence type="ECO:0000313" key="1">
    <source>
        <dbReference type="EMBL" id="MBA5243377.1"/>
    </source>
</evidence>
<dbReference type="RefSeq" id="WP_181888139.1">
    <property type="nucleotide sequence ID" value="NZ_JACDTZ010000001.1"/>
</dbReference>
<proteinExistence type="predicted"/>
<organism evidence="1 2">
    <name type="scientific">Corynebacterium haemomassiliense</name>
    <dbReference type="NCBI Taxonomy" id="2754726"/>
    <lineage>
        <taxon>Bacteria</taxon>
        <taxon>Bacillati</taxon>
        <taxon>Actinomycetota</taxon>
        <taxon>Actinomycetes</taxon>
        <taxon>Mycobacteriales</taxon>
        <taxon>Corynebacteriaceae</taxon>
        <taxon>Corynebacterium</taxon>
    </lineage>
</organism>
<protein>
    <submittedName>
        <fullName evidence="1">Uncharacterized protein</fullName>
    </submittedName>
</protein>